<organism evidence="5 6">
    <name type="scientific">Trametes cubensis</name>
    <dbReference type="NCBI Taxonomy" id="1111947"/>
    <lineage>
        <taxon>Eukaryota</taxon>
        <taxon>Fungi</taxon>
        <taxon>Dikarya</taxon>
        <taxon>Basidiomycota</taxon>
        <taxon>Agaricomycotina</taxon>
        <taxon>Agaricomycetes</taxon>
        <taxon>Polyporales</taxon>
        <taxon>Polyporaceae</taxon>
        <taxon>Trametes</taxon>
    </lineage>
</organism>
<dbReference type="GO" id="GO:0016020">
    <property type="term" value="C:membrane"/>
    <property type="evidence" value="ECO:0007669"/>
    <property type="project" value="TreeGrafter"/>
</dbReference>
<gene>
    <name evidence="5" type="ORF">ONZ51_g8035</name>
</gene>
<dbReference type="PROSITE" id="PS00061">
    <property type="entry name" value="ADH_SHORT"/>
    <property type="match status" value="1"/>
</dbReference>
<dbReference type="PANTHER" id="PTHR44196:SF1">
    <property type="entry name" value="DEHYDROGENASE_REDUCTASE SDR FAMILY MEMBER 7B"/>
    <property type="match status" value="1"/>
</dbReference>
<keyword evidence="6" id="KW-1185">Reference proteome</keyword>
<dbReference type="Proteomes" id="UP001215151">
    <property type="component" value="Unassembled WGS sequence"/>
</dbReference>
<comment type="function">
    <text evidence="4">Putative oxidoreductase.</text>
</comment>
<dbReference type="PRINTS" id="PR00081">
    <property type="entry name" value="GDHRDH"/>
</dbReference>
<dbReference type="EMBL" id="JAPEVG010000232">
    <property type="protein sequence ID" value="KAJ8473174.1"/>
    <property type="molecule type" value="Genomic_DNA"/>
</dbReference>
<comment type="caution">
    <text evidence="5">The sequence shown here is derived from an EMBL/GenBank/DDBJ whole genome shotgun (WGS) entry which is preliminary data.</text>
</comment>
<dbReference type="InterPro" id="IPR020904">
    <property type="entry name" value="Sc_DH/Rdtase_CS"/>
</dbReference>
<dbReference type="AlphaFoldDB" id="A0AAD7TP09"/>
<dbReference type="Pfam" id="PF00106">
    <property type="entry name" value="adh_short"/>
    <property type="match status" value="1"/>
</dbReference>
<evidence type="ECO:0000256" key="1">
    <source>
        <dbReference type="ARBA" id="ARBA00006484"/>
    </source>
</evidence>
<dbReference type="SUPFAM" id="SSF51735">
    <property type="entry name" value="NAD(P)-binding Rossmann-fold domains"/>
    <property type="match status" value="1"/>
</dbReference>
<evidence type="ECO:0008006" key="7">
    <source>
        <dbReference type="Google" id="ProtNLM"/>
    </source>
</evidence>
<reference evidence="5" key="1">
    <citation type="submission" date="2022-11" db="EMBL/GenBank/DDBJ databases">
        <title>Genome Sequence of Cubamyces cubensis.</title>
        <authorList>
            <person name="Buettner E."/>
        </authorList>
    </citation>
    <scope>NUCLEOTIDE SEQUENCE</scope>
    <source>
        <strain evidence="5">MPL-01</strain>
    </source>
</reference>
<keyword evidence="2" id="KW-0521">NADP</keyword>
<dbReference type="PANTHER" id="PTHR44196">
    <property type="entry name" value="DEHYDROGENASE/REDUCTASE SDR FAMILY MEMBER 7B"/>
    <property type="match status" value="1"/>
</dbReference>
<evidence type="ECO:0000256" key="4">
    <source>
        <dbReference type="ARBA" id="ARBA00037096"/>
    </source>
</evidence>
<sequence>MGISGLPGTTYVAGHHSAVFELYPKIMDTVTGILELAKATMERHPVTISIAVIFGLQHILRRVRKTRRSRILLRTRERVLVIGASSGIGRAIAHEYAAKGSRVCVVGRREQQLQQVADECASMVPVYAAGSAPDEASRILPIKADFCNVDDMVALREQLEKEWGGLDTLVISAGVSALRPLLEVAGVERRDGAFYPLHAGSEGVRCAVSAGTAAMQGNYVGPLICAVTFIPLLSSTSPAPSILLISSLAAVVPAPTRSLYASTKGASLLLYQSLAIEHPSIAFTYVLPSTVEGDFRASAVDGGHVREADPSKHGLRRDAVAKRCLEAVDRREKAVFIPTFTGRVGHLGYWLFPSIIERIAARKYNYTAQ</sequence>
<comment type="similarity">
    <text evidence="1">Belongs to the short-chain dehydrogenases/reductases (SDR) family.</text>
</comment>
<dbReference type="InterPro" id="IPR036291">
    <property type="entry name" value="NAD(P)-bd_dom_sf"/>
</dbReference>
<dbReference type="Gene3D" id="3.40.50.720">
    <property type="entry name" value="NAD(P)-binding Rossmann-like Domain"/>
    <property type="match status" value="1"/>
</dbReference>
<proteinExistence type="inferred from homology"/>
<evidence type="ECO:0000256" key="3">
    <source>
        <dbReference type="ARBA" id="ARBA00023002"/>
    </source>
</evidence>
<protein>
    <recommendedName>
        <fullName evidence="7">NAD(P)-binding protein</fullName>
    </recommendedName>
</protein>
<dbReference type="InterPro" id="IPR002347">
    <property type="entry name" value="SDR_fam"/>
</dbReference>
<evidence type="ECO:0000313" key="6">
    <source>
        <dbReference type="Proteomes" id="UP001215151"/>
    </source>
</evidence>
<evidence type="ECO:0000256" key="2">
    <source>
        <dbReference type="ARBA" id="ARBA00022857"/>
    </source>
</evidence>
<accession>A0AAD7TP09</accession>
<dbReference type="GO" id="GO:0016491">
    <property type="term" value="F:oxidoreductase activity"/>
    <property type="evidence" value="ECO:0007669"/>
    <property type="project" value="UniProtKB-KW"/>
</dbReference>
<keyword evidence="3" id="KW-0560">Oxidoreductase</keyword>
<evidence type="ECO:0000313" key="5">
    <source>
        <dbReference type="EMBL" id="KAJ8473174.1"/>
    </source>
</evidence>
<name>A0AAD7TP09_9APHY</name>